<keyword evidence="4" id="KW-0804">Transcription</keyword>
<evidence type="ECO:0000256" key="5">
    <source>
        <dbReference type="ARBA" id="ARBA00023242"/>
    </source>
</evidence>
<evidence type="ECO:0008006" key="9">
    <source>
        <dbReference type="Google" id="ProtNLM"/>
    </source>
</evidence>
<keyword evidence="5" id="KW-0539">Nucleus</keyword>
<gene>
    <name evidence="7" type="ORF">ONZ51_g5092</name>
</gene>
<sequence length="451" mass="50258">MSTRKLNALERTLHHAALVKPDKARLHGCSLAETLNRQLNEFALCIQVLTAQELEGLAPDPNARLAVVNFLLGTGLLIVLQGEKGKIASYRAVTHEELKLKACRMKKLSSSTGFALQEMKASIWTKHIKAKTQLHQTVVDRCLKSLTQKQLVKTVTDVRYPTRKIYMMVTLQPALELAGGPWYTDKELDTEFIKLLSDVCLKLVQERSFPKTKQGDGSRRRRLYPLSHATYVTSQQILAFLQKSRVTETVLTVEHVEMLLNVLVLDGKVEKIPAFHMSTWNPDDVSEDDSDEGLSSRQTSKRKRSQASASDDESDSDRLKRARSSKRHAQKRRRDVSDDEEGHYSASSGSKRPKLNEDSSSGSDSDEDAVGPRTPVSHRLRSDVADPQGAQSFGGVVYRAIQEERILSLGTNQSPCVRCPTFDFCASGGPVNPQECVYHDPWLSTATVEAS</sequence>
<dbReference type="Pfam" id="PF05158">
    <property type="entry name" value="RNA_pol_Rpc34"/>
    <property type="match status" value="1"/>
</dbReference>
<dbReference type="InterPro" id="IPR016049">
    <property type="entry name" value="RNA_pol_Rpc34-like"/>
</dbReference>
<name>A0AAD7TX43_9APHY</name>
<dbReference type="Proteomes" id="UP001215151">
    <property type="component" value="Unassembled WGS sequence"/>
</dbReference>
<keyword evidence="8" id="KW-1185">Reference proteome</keyword>
<evidence type="ECO:0000256" key="4">
    <source>
        <dbReference type="ARBA" id="ARBA00023163"/>
    </source>
</evidence>
<comment type="similarity">
    <text evidence="2">Belongs to the eukaryotic RPC34/RPC39 RNA polymerase subunit family.</text>
</comment>
<evidence type="ECO:0000313" key="8">
    <source>
        <dbReference type="Proteomes" id="UP001215151"/>
    </source>
</evidence>
<reference evidence="7" key="1">
    <citation type="submission" date="2022-11" db="EMBL/GenBank/DDBJ databases">
        <title>Genome Sequence of Cubamyces cubensis.</title>
        <authorList>
            <person name="Buettner E."/>
        </authorList>
    </citation>
    <scope>NUCLEOTIDE SEQUENCE</scope>
    <source>
        <strain evidence="7">MPL-01</strain>
    </source>
</reference>
<dbReference type="SUPFAM" id="SSF46785">
    <property type="entry name" value="Winged helix' DNA-binding domain"/>
    <property type="match status" value="1"/>
</dbReference>
<keyword evidence="3" id="KW-0240">DNA-directed RNA polymerase</keyword>
<accession>A0AAD7TX43</accession>
<dbReference type="InterPro" id="IPR036388">
    <property type="entry name" value="WH-like_DNA-bd_sf"/>
</dbReference>
<dbReference type="InterPro" id="IPR036390">
    <property type="entry name" value="WH_DNA-bd_sf"/>
</dbReference>
<protein>
    <recommendedName>
        <fullName evidence="9">DNA-directed RNA polymerase III subunit RPC6</fullName>
    </recommendedName>
</protein>
<comment type="subcellular location">
    <subcellularLocation>
        <location evidence="1">Nucleus</location>
    </subcellularLocation>
</comment>
<evidence type="ECO:0000256" key="3">
    <source>
        <dbReference type="ARBA" id="ARBA00022478"/>
    </source>
</evidence>
<feature type="region of interest" description="Disordered" evidence="6">
    <location>
        <begin position="278"/>
        <end position="390"/>
    </location>
</feature>
<dbReference type="EMBL" id="JAPEVG010000105">
    <property type="protein sequence ID" value="KAJ8482862.1"/>
    <property type="molecule type" value="Genomic_DNA"/>
</dbReference>
<evidence type="ECO:0000256" key="6">
    <source>
        <dbReference type="SAM" id="MobiDB-lite"/>
    </source>
</evidence>
<dbReference type="InterPro" id="IPR007832">
    <property type="entry name" value="RNA_pol_Rpc34"/>
</dbReference>
<evidence type="ECO:0000256" key="2">
    <source>
        <dbReference type="ARBA" id="ARBA00011038"/>
    </source>
</evidence>
<proteinExistence type="inferred from homology"/>
<organism evidence="7 8">
    <name type="scientific">Trametes cubensis</name>
    <dbReference type="NCBI Taxonomy" id="1111947"/>
    <lineage>
        <taxon>Eukaryota</taxon>
        <taxon>Fungi</taxon>
        <taxon>Dikarya</taxon>
        <taxon>Basidiomycota</taxon>
        <taxon>Agaricomycotina</taxon>
        <taxon>Agaricomycetes</taxon>
        <taxon>Polyporales</taxon>
        <taxon>Polyporaceae</taxon>
        <taxon>Trametes</taxon>
    </lineage>
</organism>
<evidence type="ECO:0000313" key="7">
    <source>
        <dbReference type="EMBL" id="KAJ8482862.1"/>
    </source>
</evidence>
<feature type="compositionally biased region" description="Basic residues" evidence="6">
    <location>
        <begin position="320"/>
        <end position="334"/>
    </location>
</feature>
<dbReference type="PANTHER" id="PTHR12780">
    <property type="entry name" value="RNA POLYMERASE III DNA DIRECTED , 39KD SUBUNIT-RELATED"/>
    <property type="match status" value="1"/>
</dbReference>
<comment type="caution">
    <text evidence="7">The sequence shown here is derived from an EMBL/GenBank/DDBJ whole genome shotgun (WGS) entry which is preliminary data.</text>
</comment>
<dbReference type="AlphaFoldDB" id="A0AAD7TX43"/>
<dbReference type="GO" id="GO:0006383">
    <property type="term" value="P:transcription by RNA polymerase III"/>
    <property type="evidence" value="ECO:0007669"/>
    <property type="project" value="InterPro"/>
</dbReference>
<dbReference type="Gene3D" id="1.10.10.10">
    <property type="entry name" value="Winged helix-like DNA-binding domain superfamily/Winged helix DNA-binding domain"/>
    <property type="match status" value="1"/>
</dbReference>
<evidence type="ECO:0000256" key="1">
    <source>
        <dbReference type="ARBA" id="ARBA00004123"/>
    </source>
</evidence>
<dbReference type="GO" id="GO:0005666">
    <property type="term" value="C:RNA polymerase III complex"/>
    <property type="evidence" value="ECO:0007669"/>
    <property type="project" value="InterPro"/>
</dbReference>